<organism evidence="2 3">
    <name type="scientific">Xanthoceras sorbifolium</name>
    <dbReference type="NCBI Taxonomy" id="99658"/>
    <lineage>
        <taxon>Eukaryota</taxon>
        <taxon>Viridiplantae</taxon>
        <taxon>Streptophyta</taxon>
        <taxon>Embryophyta</taxon>
        <taxon>Tracheophyta</taxon>
        <taxon>Spermatophyta</taxon>
        <taxon>Magnoliopsida</taxon>
        <taxon>eudicotyledons</taxon>
        <taxon>Gunneridae</taxon>
        <taxon>Pentapetalae</taxon>
        <taxon>rosids</taxon>
        <taxon>malvids</taxon>
        <taxon>Sapindales</taxon>
        <taxon>Sapindaceae</taxon>
        <taxon>Xanthoceroideae</taxon>
        <taxon>Xanthoceras</taxon>
    </lineage>
</organism>
<evidence type="ECO:0000313" key="2">
    <source>
        <dbReference type="EMBL" id="KAH7567158.1"/>
    </source>
</evidence>
<evidence type="ECO:0000313" key="3">
    <source>
        <dbReference type="Proteomes" id="UP000827721"/>
    </source>
</evidence>
<dbReference type="EMBL" id="JAFEMO010000007">
    <property type="protein sequence ID" value="KAH7567158.1"/>
    <property type="molecule type" value="Genomic_DNA"/>
</dbReference>
<gene>
    <name evidence="2" type="ORF">JRO89_XS07G0024800</name>
</gene>
<feature type="domain" description="TLDc" evidence="1">
    <location>
        <begin position="291"/>
        <end position="483"/>
    </location>
</feature>
<sequence length="539" mass="59569">MGASSSTQQNVSSEQKQLENLAASTGALPTLQSAFSQLADPLTNAIPIHSLQQCFSLNYKNLIWEAPVKADSFPGLLDHVGSAIVDLFFVPEKGRLSWVEFVRGYVKCCGRMPSSMLLNTLLRVFAATVTRAGLTLNLEFESNDADCKISGSLLPVHVLMILMTCWTLSWDARTLSISKGNADICLPDVNELVLSAVVSCTEVGSDLDVWDCNILDLKAQLPAMKFLSWALTTVPTLADCFTCFVHARLQKCVTSEDVSGPPTLSPGEIPSTTAHDTYLLSRGRAWAISLTFRNPLSEEILKIYCPNESDRPEENLLYRSSLHGRGLNRFWSNIEGYHGPLLMLVSANSGDGHEGDTSVRKWIIGAFTQLGFENKDVFYGSSGTLYAISPVFHAFSASGKEKNFVYSHLHPTGRVYEPHPKAVGIAFGGTIGNERIFIDEDFAKITIRHHATDKTYQPGSLIPHQGFLPADALISGVEVWGLGGKTARQIQTSYKKREELFTDQRRKVDMKTFASWDDSPEKMMMDMISNPNSVRREDR</sequence>
<accession>A0ABQ8HS85</accession>
<dbReference type="PROSITE" id="PS51886">
    <property type="entry name" value="TLDC"/>
    <property type="match status" value="1"/>
</dbReference>
<dbReference type="Proteomes" id="UP000827721">
    <property type="component" value="Unassembled WGS sequence"/>
</dbReference>
<proteinExistence type="predicted"/>
<dbReference type="PANTHER" id="PTHR23354">
    <property type="entry name" value="NUCLEOLAR PROTEIN 7/ESTROGEN RECEPTOR COACTIVATOR-RELATED"/>
    <property type="match status" value="1"/>
</dbReference>
<dbReference type="Pfam" id="PF07534">
    <property type="entry name" value="TLD"/>
    <property type="match status" value="1"/>
</dbReference>
<reference evidence="2 3" key="1">
    <citation type="submission" date="2021-02" db="EMBL/GenBank/DDBJ databases">
        <title>Plant Genome Project.</title>
        <authorList>
            <person name="Zhang R.-G."/>
        </authorList>
    </citation>
    <scope>NUCLEOTIDE SEQUENCE [LARGE SCALE GENOMIC DNA]</scope>
    <source>
        <tissue evidence="2">Leaves</tissue>
    </source>
</reference>
<dbReference type="PANTHER" id="PTHR23354:SF104">
    <property type="entry name" value="TLD-DOMAIN CONTAINING NUCLEOLAR PROTEIN"/>
    <property type="match status" value="1"/>
</dbReference>
<name>A0ABQ8HS85_9ROSI</name>
<keyword evidence="3" id="KW-1185">Reference proteome</keyword>
<dbReference type="InterPro" id="IPR006571">
    <property type="entry name" value="TLDc_dom"/>
</dbReference>
<dbReference type="SMART" id="SM00584">
    <property type="entry name" value="TLDc"/>
    <property type="match status" value="1"/>
</dbReference>
<comment type="caution">
    <text evidence="2">The sequence shown here is derived from an EMBL/GenBank/DDBJ whole genome shotgun (WGS) entry which is preliminary data.</text>
</comment>
<evidence type="ECO:0000259" key="1">
    <source>
        <dbReference type="PROSITE" id="PS51886"/>
    </source>
</evidence>
<protein>
    <recommendedName>
        <fullName evidence="1">TLDc domain-containing protein</fullName>
    </recommendedName>
</protein>